<reference evidence="2" key="1">
    <citation type="submission" date="2015-02" db="EMBL/GenBank/DDBJ databases">
        <title>Description and complete genome sequence of the first cultured representative of the subdivision 5 of the Verrucomicrobia phylum.</title>
        <authorList>
            <person name="Spring S."/>
            <person name="Bunk B."/>
            <person name="Sproer C."/>
            <person name="Klenk H.-P."/>
        </authorList>
    </citation>
    <scope>NUCLEOTIDE SEQUENCE [LARGE SCALE GENOMIC DNA]</scope>
    <source>
        <strain evidence="2">L21-Fru-AB</strain>
    </source>
</reference>
<protein>
    <recommendedName>
        <fullName evidence="3">Nucleotidyltransferase family protein</fullName>
    </recommendedName>
</protein>
<sequence>MDDGKHGGQAELEPRPPEREDLVRLCRSLNDGGCRYLIVGGFAIIQTGYPRLTGDVDILIDSESANEQRVYRALECLPDGAVRELEAGDVSKYVVVRIADEIIVDLMSSAAGIDYQSAASDIVCREVDGVCIPFASPRLLWRMKAHTHRAKDAPDLEFLRHYFAARGEEPPE</sequence>
<dbReference type="Gene3D" id="3.30.460.40">
    <property type="match status" value="1"/>
</dbReference>
<evidence type="ECO:0000313" key="1">
    <source>
        <dbReference type="EMBL" id="AKJ63299.1"/>
    </source>
</evidence>
<reference evidence="1 2" key="2">
    <citation type="journal article" date="2016" name="ISME J.">
        <title>Characterization of the first cultured representative of Verrucomicrobia subdivision 5 indicates the proposal of a novel phylum.</title>
        <authorList>
            <person name="Spring S."/>
            <person name="Bunk B."/>
            <person name="Sproer C."/>
            <person name="Schumann P."/>
            <person name="Rohde M."/>
            <person name="Tindall B.J."/>
            <person name="Klenk H.P."/>
        </authorList>
    </citation>
    <scope>NUCLEOTIDE SEQUENCE [LARGE SCALE GENOMIC DNA]</scope>
    <source>
        <strain evidence="1 2">L21-Fru-AB</strain>
    </source>
</reference>
<dbReference type="Proteomes" id="UP000035268">
    <property type="component" value="Chromosome"/>
</dbReference>
<gene>
    <name evidence="1" type="ORF">L21SP4_00009</name>
</gene>
<dbReference type="KEGG" id="vbl:L21SP4_00009"/>
<dbReference type="RefSeq" id="WP_144413690.1">
    <property type="nucleotide sequence ID" value="NZ_CP010904.1"/>
</dbReference>
<dbReference type="SUPFAM" id="SSF81301">
    <property type="entry name" value="Nucleotidyltransferase"/>
    <property type="match status" value="1"/>
</dbReference>
<name>A0A0G3EGQ2_9BACT</name>
<dbReference type="Pfam" id="PF09970">
    <property type="entry name" value="DUF2204"/>
    <property type="match status" value="1"/>
</dbReference>
<dbReference type="AlphaFoldDB" id="A0A0G3EGQ2"/>
<evidence type="ECO:0008006" key="3">
    <source>
        <dbReference type="Google" id="ProtNLM"/>
    </source>
</evidence>
<dbReference type="InterPro" id="IPR018700">
    <property type="entry name" value="DUF2204"/>
</dbReference>
<dbReference type="STRING" id="1307763.L21SP4_00009"/>
<dbReference type="OrthoDB" id="9797766at2"/>
<organism evidence="1 2">
    <name type="scientific">Kiritimatiella glycovorans</name>
    <dbReference type="NCBI Taxonomy" id="1307763"/>
    <lineage>
        <taxon>Bacteria</taxon>
        <taxon>Pseudomonadati</taxon>
        <taxon>Kiritimatiellota</taxon>
        <taxon>Kiritimatiellia</taxon>
        <taxon>Kiritimatiellales</taxon>
        <taxon>Kiritimatiellaceae</taxon>
        <taxon>Kiritimatiella</taxon>
    </lineage>
</organism>
<evidence type="ECO:0000313" key="2">
    <source>
        <dbReference type="Proteomes" id="UP000035268"/>
    </source>
</evidence>
<dbReference type="EMBL" id="CP010904">
    <property type="protein sequence ID" value="AKJ63299.1"/>
    <property type="molecule type" value="Genomic_DNA"/>
</dbReference>
<dbReference type="InterPro" id="IPR043519">
    <property type="entry name" value="NT_sf"/>
</dbReference>
<accession>A0A0G3EGQ2</accession>
<keyword evidence="2" id="KW-1185">Reference proteome</keyword>
<proteinExistence type="predicted"/>